<proteinExistence type="predicted"/>
<dbReference type="EMBL" id="LXQA010390736">
    <property type="protein sequence ID" value="MCI48727.1"/>
    <property type="molecule type" value="Genomic_DNA"/>
</dbReference>
<accession>A0A392SJV0</accession>
<protein>
    <submittedName>
        <fullName evidence="1">Uncharacterized protein</fullName>
    </submittedName>
</protein>
<name>A0A392SJV0_9FABA</name>
<evidence type="ECO:0000313" key="2">
    <source>
        <dbReference type="Proteomes" id="UP000265520"/>
    </source>
</evidence>
<comment type="caution">
    <text evidence="1">The sequence shown here is derived from an EMBL/GenBank/DDBJ whole genome shotgun (WGS) entry which is preliminary data.</text>
</comment>
<evidence type="ECO:0000313" key="1">
    <source>
        <dbReference type="EMBL" id="MCI48727.1"/>
    </source>
</evidence>
<feature type="non-terminal residue" evidence="1">
    <location>
        <position position="51"/>
    </location>
</feature>
<reference evidence="1 2" key="1">
    <citation type="journal article" date="2018" name="Front. Plant Sci.">
        <title>Red Clover (Trifolium pratense) and Zigzag Clover (T. medium) - A Picture of Genomic Similarities and Differences.</title>
        <authorList>
            <person name="Dluhosova J."/>
            <person name="Istvanek J."/>
            <person name="Nedelnik J."/>
            <person name="Repkova J."/>
        </authorList>
    </citation>
    <scope>NUCLEOTIDE SEQUENCE [LARGE SCALE GENOMIC DNA]</scope>
    <source>
        <strain evidence="2">cv. 10/8</strain>
        <tissue evidence="1">Leaf</tissue>
    </source>
</reference>
<dbReference type="Proteomes" id="UP000265520">
    <property type="component" value="Unassembled WGS sequence"/>
</dbReference>
<organism evidence="1 2">
    <name type="scientific">Trifolium medium</name>
    <dbReference type="NCBI Taxonomy" id="97028"/>
    <lineage>
        <taxon>Eukaryota</taxon>
        <taxon>Viridiplantae</taxon>
        <taxon>Streptophyta</taxon>
        <taxon>Embryophyta</taxon>
        <taxon>Tracheophyta</taxon>
        <taxon>Spermatophyta</taxon>
        <taxon>Magnoliopsida</taxon>
        <taxon>eudicotyledons</taxon>
        <taxon>Gunneridae</taxon>
        <taxon>Pentapetalae</taxon>
        <taxon>rosids</taxon>
        <taxon>fabids</taxon>
        <taxon>Fabales</taxon>
        <taxon>Fabaceae</taxon>
        <taxon>Papilionoideae</taxon>
        <taxon>50 kb inversion clade</taxon>
        <taxon>NPAAA clade</taxon>
        <taxon>Hologalegina</taxon>
        <taxon>IRL clade</taxon>
        <taxon>Trifolieae</taxon>
        <taxon>Trifolium</taxon>
    </lineage>
</organism>
<keyword evidence="2" id="KW-1185">Reference proteome</keyword>
<dbReference type="AlphaFoldDB" id="A0A392SJV0"/>
<sequence>MSVVEEVGLVLIDLVLRAAKFLLQSPRRRALSPTIGRIGWLFKAMIRWLWM</sequence>